<comment type="caution">
    <text evidence="2">The sequence shown here is derived from an EMBL/GenBank/DDBJ whole genome shotgun (WGS) entry which is preliminary data.</text>
</comment>
<accession>A0A9P7FQN7</accession>
<protein>
    <submittedName>
        <fullName evidence="2">Uncharacterized protein</fullName>
    </submittedName>
</protein>
<dbReference type="AlphaFoldDB" id="A0A9P7FQN7"/>
<reference evidence="2" key="2">
    <citation type="submission" date="2021-10" db="EMBL/GenBank/DDBJ databases">
        <title>Phylogenomics reveals ancestral predisposition of the termite-cultivated fungus Termitomyces towards a domesticated lifestyle.</title>
        <authorList>
            <person name="Auxier B."/>
            <person name="Grum-Grzhimaylo A."/>
            <person name="Cardenas M.E."/>
            <person name="Lodge J.D."/>
            <person name="Laessoe T."/>
            <person name="Pedersen O."/>
            <person name="Smith M.E."/>
            <person name="Kuyper T.W."/>
            <person name="Franco-Molano E.A."/>
            <person name="Baroni T.J."/>
            <person name="Aanen D.K."/>
        </authorList>
    </citation>
    <scope>NUCLEOTIDE SEQUENCE</scope>
    <source>
        <strain evidence="2">AP01</strain>
        <tissue evidence="2">Mycelium</tissue>
    </source>
</reference>
<evidence type="ECO:0000313" key="2">
    <source>
        <dbReference type="EMBL" id="KAG5633132.1"/>
    </source>
</evidence>
<sequence>NALWPTPEKPVDATILEAASYMRGTVKTIRDAETALLKMLQKAKGKKGQNAAEGAFDPKKPKAVRI</sequence>
<dbReference type="EMBL" id="JABCKV010006724">
    <property type="protein sequence ID" value="KAG5633132.1"/>
    <property type="molecule type" value="Genomic_DNA"/>
</dbReference>
<reference evidence="2" key="1">
    <citation type="submission" date="2020-07" db="EMBL/GenBank/DDBJ databases">
        <authorList>
            <person name="Nieuwenhuis M."/>
            <person name="Van De Peppel L.J.J."/>
        </authorList>
    </citation>
    <scope>NUCLEOTIDE SEQUENCE</scope>
    <source>
        <strain evidence="2">AP01</strain>
        <tissue evidence="2">Mycelium</tissue>
    </source>
</reference>
<organism evidence="2 3">
    <name type="scientific">Asterophora parasitica</name>
    <dbReference type="NCBI Taxonomy" id="117018"/>
    <lineage>
        <taxon>Eukaryota</taxon>
        <taxon>Fungi</taxon>
        <taxon>Dikarya</taxon>
        <taxon>Basidiomycota</taxon>
        <taxon>Agaricomycotina</taxon>
        <taxon>Agaricomycetes</taxon>
        <taxon>Agaricomycetidae</taxon>
        <taxon>Agaricales</taxon>
        <taxon>Tricholomatineae</taxon>
        <taxon>Lyophyllaceae</taxon>
        <taxon>Asterophora</taxon>
    </lineage>
</organism>
<feature type="non-terminal residue" evidence="2">
    <location>
        <position position="1"/>
    </location>
</feature>
<evidence type="ECO:0000256" key="1">
    <source>
        <dbReference type="SAM" id="MobiDB-lite"/>
    </source>
</evidence>
<dbReference type="OrthoDB" id="10496299at2759"/>
<name>A0A9P7FQN7_9AGAR</name>
<dbReference type="Proteomes" id="UP000775547">
    <property type="component" value="Unassembled WGS sequence"/>
</dbReference>
<keyword evidence="3" id="KW-1185">Reference proteome</keyword>
<feature type="region of interest" description="Disordered" evidence="1">
    <location>
        <begin position="47"/>
        <end position="66"/>
    </location>
</feature>
<evidence type="ECO:0000313" key="3">
    <source>
        <dbReference type="Proteomes" id="UP000775547"/>
    </source>
</evidence>
<proteinExistence type="predicted"/>
<gene>
    <name evidence="2" type="ORF">DXG03_008279</name>
</gene>